<keyword evidence="2" id="KW-1185">Reference proteome</keyword>
<reference evidence="2" key="1">
    <citation type="journal article" date="2022" name="Nat. Commun.">
        <title>Chromosome evolution and the genetic basis of agronomically important traits in greater yam.</title>
        <authorList>
            <person name="Bredeson J.V."/>
            <person name="Lyons J.B."/>
            <person name="Oniyinde I.O."/>
            <person name="Okereke N.R."/>
            <person name="Kolade O."/>
            <person name="Nnabue I."/>
            <person name="Nwadili C.O."/>
            <person name="Hribova E."/>
            <person name="Parker M."/>
            <person name="Nwogha J."/>
            <person name="Shu S."/>
            <person name="Carlson J."/>
            <person name="Kariba R."/>
            <person name="Muthemba S."/>
            <person name="Knop K."/>
            <person name="Barton G.J."/>
            <person name="Sherwood A.V."/>
            <person name="Lopez-Montes A."/>
            <person name="Asiedu R."/>
            <person name="Jamnadass R."/>
            <person name="Muchugi A."/>
            <person name="Goodstein D."/>
            <person name="Egesi C.N."/>
            <person name="Featherston J."/>
            <person name="Asfaw A."/>
            <person name="Simpson G.G."/>
            <person name="Dolezel J."/>
            <person name="Hendre P.S."/>
            <person name="Van Deynze A."/>
            <person name="Kumar P.L."/>
            <person name="Obidiegwu J.E."/>
            <person name="Bhattacharjee R."/>
            <person name="Rokhsar D.S."/>
        </authorList>
    </citation>
    <scope>NUCLEOTIDE SEQUENCE [LARGE SCALE GENOMIC DNA]</scope>
    <source>
        <strain evidence="2">cv. TDa95/00328</strain>
    </source>
</reference>
<gene>
    <name evidence="1" type="ORF">IHE45_17G078900</name>
</gene>
<accession>A0ACB7UDC3</accession>
<comment type="caution">
    <text evidence="1">The sequence shown here is derived from an EMBL/GenBank/DDBJ whole genome shotgun (WGS) entry which is preliminary data.</text>
</comment>
<evidence type="ECO:0000313" key="1">
    <source>
        <dbReference type="EMBL" id="KAH7658293.1"/>
    </source>
</evidence>
<name>A0ACB7UDC3_DIOAL</name>
<keyword evidence="1" id="KW-0378">Hydrolase</keyword>
<dbReference type="EC" id="3.5.1.110" evidence="1"/>
<protein>
    <submittedName>
        <fullName evidence="1">Peroxyureidoacrylate/ureidoacrylate amidohydrolase protein</fullName>
        <ecNumber evidence="1">3.5.1.110</ecNumber>
    </submittedName>
</protein>
<evidence type="ECO:0000313" key="2">
    <source>
        <dbReference type="Proteomes" id="UP000827976"/>
    </source>
</evidence>
<dbReference type="Proteomes" id="UP000827976">
    <property type="component" value="Chromosome 17"/>
</dbReference>
<proteinExistence type="predicted"/>
<dbReference type="EMBL" id="CM037027">
    <property type="protein sequence ID" value="KAH7658293.1"/>
    <property type="molecule type" value="Genomic_DNA"/>
</dbReference>
<organism evidence="1 2">
    <name type="scientific">Dioscorea alata</name>
    <name type="common">Purple yam</name>
    <dbReference type="NCBI Taxonomy" id="55571"/>
    <lineage>
        <taxon>Eukaryota</taxon>
        <taxon>Viridiplantae</taxon>
        <taxon>Streptophyta</taxon>
        <taxon>Embryophyta</taxon>
        <taxon>Tracheophyta</taxon>
        <taxon>Spermatophyta</taxon>
        <taxon>Magnoliopsida</taxon>
        <taxon>Liliopsida</taxon>
        <taxon>Dioscoreales</taxon>
        <taxon>Dioscoreaceae</taxon>
        <taxon>Dioscorea</taxon>
    </lineage>
</organism>
<sequence length="1568" mass="173097">MAAEKGSETAMLVIDMQNDFILPGGPMHVAGGHAIVPSVIRAVSLARQRGIFVIWVVREHDPWGRDVELFRRHLYVNGEGPTTKGSKGAQLVDGLIPEENDYKMVKTRFSAFFNTHLHHFLQTSGIKNLVIVGVQTPNCIRQTVYDAVALNYQSVTVIVDATAAATPELSLSKSPPAITSLSTKPIAIRTASSRRAPRQPSMAAVSPEFILRRTSTFLDEAFSQTDLRRSVLSSARRRLTSPDPTTLQALALLSQPTDSSSSASSSASTGTTSRPSPSALRTAEKLLLTLPSKNPLSSLLLAFVHALRRREREAALSLLDLFALAPFAARYEVAAPVFEDLFIPHLLPAIQWFADQRSRILASQPSSGLDDDTGRSIEVTAAISLLSRMSGDQAEELKELERGYEDVLDENTMAYAGYLTEVLKSHDGEWEALLPPQLILTKVKRNKGVFEGIQEEDEDDEDDEEAQGFVSRPKLSSRNGRYNPMWSEEERSDEFLSRQSSRVQDKNVKVSAKYSQRPSPQKITRQPSTDSLNGNANLFSDFGPGSSSSENSVVSDAEFDPGIIQVQCFVFPMPNLFDAPYVFVLKEKKTRKASFGSDENLNQEQEQTSSETTCSSNHQMVDPDGILASGKPTPPKDFVCPITSNIFDDPVTLETGQTYERKAIQEWLDRGNSTCPITRQTLNITQLPKTNYVLKRLIASWREQNNAYSTPARSENPSPKDARDFNPLKRAPSPTSVISQASIDGATGDLRQVISRLCTSEILGESEMAVLQIERLWREAGTEPEILPVLSKPAVVNGFVEILLNSVNVDILRSAVFMLTELASRDNFVIQTLTRVDSDVDCLVSLFKEGLVEAVVLIYVLSCPPESLIEMDMLDALVMAINRKEDEAFAMCLKPRIASLFILNQMIRVENQKNVSEFMGALISRNIVEGVIPCLESDLLDEMLAAVEILLRCMDEDGNCREDIADTAEFGPLLESFSLANDAQRFQIVQFLNELVKLNRRTFNEQILHIIKDGGAYSTKHVLLVYLQTALHDQSLPVASLLLQLDILMEPRKMSIYREEAIDALISCLRNTDFPKSQLLAAETIMGFQGRYSSAGKSLAKAYLLKKAGMSKSYRAIMRAEQMGHALENSEENLEEEKAAEEWERRIAFALVSHEFGLIFEALAEGIKSRRAELFSTCLVSATWLTHMLSILPDMGLRGAARVCLLKLFVSILKSARDVDDKALAMLALRSFMYDPDGLHDMTSYVKEIIKSLRELKKSSSLAYEMLKLFSDGHESSAEMWNHKELVQVDCSTHGEVLSIVCFKNRIITGHSDGTIKVWSGGESLLNLIQEVHDHSKAVTSLTVSGERIYSGSTDKTMRVWVLRNGEIQCLEIHDVKDQVHNLVVANSISCFIPQGAGVKVILLNGGSKLLNQSKNVKSLALIQGKLYCGCQDSSIQEIDLATGTVGTIQSGNRKLLGKSTPIQTMQVHDGFLYTASSSIEGPAVKVWNASNYNLVGSLPTTSEVRSIVASSDLIYLGCKMGTVEIWSRQKLSKVSTLQTGTNGKVQCMAIDSDAELLVVGTSDGKIQ</sequence>
<feature type="non-terminal residue" evidence="1">
    <location>
        <position position="1568"/>
    </location>
</feature>